<gene>
    <name evidence="2" type="ORF">DNL40_13520</name>
</gene>
<sequence>MTPQPTLALHELHDGDGVPLVLLHAFPVDHRVWGPLAERLPARLRAVAVDLPGQGHSDLGGLAPDLGLAAEAVHRSLRAQGIASAVVVGMSMGGYVALALAERHPGFVAGLGLVDSKSTADTPEARANRLRVAHDLESSQTVDPVLGMPAVLLGETSLAQRRGLLPVLEGWVRGQSPAALAWAQRAMADRPDRTAVLERFDGPVAVVVGAEDTVTPLAEAEHMAHAAADGALTVVPGAGHLSALEDPATVAGSLALLHRHVVHGG</sequence>
<dbReference type="AlphaFoldDB" id="A0A2W5YCU3"/>
<dbReference type="InterPro" id="IPR029058">
    <property type="entry name" value="AB_hydrolase_fold"/>
</dbReference>
<accession>A0A2W5YCU3</accession>
<dbReference type="Proteomes" id="UP000248783">
    <property type="component" value="Unassembled WGS sequence"/>
</dbReference>
<feature type="domain" description="AB hydrolase-1" evidence="1">
    <location>
        <begin position="20"/>
        <end position="251"/>
    </location>
</feature>
<proteinExistence type="predicted"/>
<dbReference type="PRINTS" id="PR00111">
    <property type="entry name" value="ABHYDROLASE"/>
</dbReference>
<dbReference type="EMBL" id="QKWH01000013">
    <property type="protein sequence ID" value="PZR52031.1"/>
    <property type="molecule type" value="Genomic_DNA"/>
</dbReference>
<dbReference type="PANTHER" id="PTHR43798">
    <property type="entry name" value="MONOACYLGLYCEROL LIPASE"/>
    <property type="match status" value="1"/>
</dbReference>
<dbReference type="InterPro" id="IPR000073">
    <property type="entry name" value="AB_hydrolase_1"/>
</dbReference>
<keyword evidence="3" id="KW-1185">Reference proteome</keyword>
<keyword evidence="2" id="KW-0378">Hydrolase</keyword>
<dbReference type="SUPFAM" id="SSF53474">
    <property type="entry name" value="alpha/beta-Hydrolases"/>
    <property type="match status" value="1"/>
</dbReference>
<dbReference type="Gene3D" id="3.40.50.1820">
    <property type="entry name" value="alpha/beta hydrolase"/>
    <property type="match status" value="1"/>
</dbReference>
<organism evidence="2 3">
    <name type="scientific">Xylanimonas oleitrophica</name>
    <dbReference type="NCBI Taxonomy" id="2607479"/>
    <lineage>
        <taxon>Bacteria</taxon>
        <taxon>Bacillati</taxon>
        <taxon>Actinomycetota</taxon>
        <taxon>Actinomycetes</taxon>
        <taxon>Micrococcales</taxon>
        <taxon>Promicromonosporaceae</taxon>
        <taxon>Xylanimonas</taxon>
    </lineage>
</organism>
<evidence type="ECO:0000313" key="3">
    <source>
        <dbReference type="Proteomes" id="UP000248783"/>
    </source>
</evidence>
<evidence type="ECO:0000313" key="2">
    <source>
        <dbReference type="EMBL" id="PZR52031.1"/>
    </source>
</evidence>
<dbReference type="GO" id="GO:0016787">
    <property type="term" value="F:hydrolase activity"/>
    <property type="evidence" value="ECO:0007669"/>
    <property type="project" value="UniProtKB-KW"/>
</dbReference>
<dbReference type="InterPro" id="IPR050266">
    <property type="entry name" value="AB_hydrolase_sf"/>
</dbReference>
<comment type="caution">
    <text evidence="2">The sequence shown here is derived from an EMBL/GenBank/DDBJ whole genome shotgun (WGS) entry which is preliminary data.</text>
</comment>
<dbReference type="RefSeq" id="WP_111251790.1">
    <property type="nucleotide sequence ID" value="NZ_QKWH01000013.1"/>
</dbReference>
<dbReference type="Pfam" id="PF12697">
    <property type="entry name" value="Abhydrolase_6"/>
    <property type="match status" value="1"/>
</dbReference>
<reference evidence="2 3" key="1">
    <citation type="submission" date="2018-06" db="EMBL/GenBank/DDBJ databases">
        <title>Whole genome sequencing of a novel hydrocarbon degrading bacterial strain, PW21 isolated from oil contaminated produced water sample.</title>
        <authorList>
            <person name="Nagkirti P."/>
            <person name="Shaikh A."/>
            <person name="Gowdaman V."/>
            <person name="Engineer A.E."/>
            <person name="Dagar S."/>
            <person name="Dhakephalkar P.K."/>
        </authorList>
    </citation>
    <scope>NUCLEOTIDE SEQUENCE [LARGE SCALE GENOMIC DNA]</scope>
    <source>
        <strain evidence="2 3">PW21</strain>
    </source>
</reference>
<evidence type="ECO:0000259" key="1">
    <source>
        <dbReference type="Pfam" id="PF12697"/>
    </source>
</evidence>
<protein>
    <submittedName>
        <fullName evidence="2">Alpha/beta hydrolase</fullName>
    </submittedName>
</protein>
<name>A0A2W5YCU3_9MICO</name>